<evidence type="ECO:0000313" key="2">
    <source>
        <dbReference type="EMBL" id="WMV42974.1"/>
    </source>
</evidence>
<dbReference type="PROSITE" id="PS00108">
    <property type="entry name" value="PROTEIN_KINASE_ST"/>
    <property type="match status" value="1"/>
</dbReference>
<dbReference type="Gene3D" id="1.10.510.10">
    <property type="entry name" value="Transferase(Phosphotransferase) domain 1"/>
    <property type="match status" value="1"/>
</dbReference>
<dbReference type="Pfam" id="PF00069">
    <property type="entry name" value="Pkinase"/>
    <property type="match status" value="1"/>
</dbReference>
<dbReference type="Pfam" id="PF07189">
    <property type="entry name" value="SF3b10"/>
    <property type="match status" value="1"/>
</dbReference>
<dbReference type="InterPro" id="IPR008271">
    <property type="entry name" value="Ser/Thr_kinase_AS"/>
</dbReference>
<dbReference type="AlphaFoldDB" id="A0AAF0UCD2"/>
<dbReference type="SMART" id="SM00220">
    <property type="entry name" value="S_TKc"/>
    <property type="match status" value="1"/>
</dbReference>
<keyword evidence="3" id="KW-1185">Reference proteome</keyword>
<evidence type="ECO:0000259" key="1">
    <source>
        <dbReference type="PROSITE" id="PS50011"/>
    </source>
</evidence>
<dbReference type="PROSITE" id="PS50011">
    <property type="entry name" value="PROTEIN_KINASE_DOM"/>
    <property type="match status" value="1"/>
</dbReference>
<accession>A0AAF0UCD2</accession>
<dbReference type="Proteomes" id="UP001234989">
    <property type="component" value="Chromosome 8"/>
</dbReference>
<dbReference type="GO" id="GO:0005524">
    <property type="term" value="F:ATP binding"/>
    <property type="evidence" value="ECO:0007669"/>
    <property type="project" value="InterPro"/>
</dbReference>
<proteinExistence type="predicted"/>
<evidence type="ECO:0000313" key="3">
    <source>
        <dbReference type="Proteomes" id="UP001234989"/>
    </source>
</evidence>
<dbReference type="SUPFAM" id="SSF56112">
    <property type="entry name" value="Protein kinase-like (PK-like)"/>
    <property type="match status" value="1"/>
</dbReference>
<protein>
    <recommendedName>
        <fullName evidence="1">Protein kinase domain-containing protein</fullName>
    </recommendedName>
</protein>
<dbReference type="InterPro" id="IPR011009">
    <property type="entry name" value="Kinase-like_dom_sf"/>
</dbReference>
<sequence length="447" mass="50859">MMWKKLKVLGAGSYGTVSLATPLPQYYSGTAVYGAVKSAEVAHSTSLRVEGKILDELKGSDYVVECIGEDVSIENDNHTYNLMLEYAAGGTLHDLIHNPLNLIMGESEAAYYSFQILTGISHIHHNGYIHCDLKPANILVFPRAQIDVPDLKLADFGLSLRTAESLTYRAERSKNSSYHSHRGTLIYAAPECLVNGIHGRAVDIWALGCIVVEMLTGKRLWPVHKNKDELMFMIAHQKPEIPKNISDEAKDFLSKCLEKDNCLRYSANLLLDHPFIKNSCYKKLMEDRLMYPYVRLGCRDWVSSEHLFSTISPRDCNLRGSMSAMPMKTKNWWWMSEVHMVPPPLQPMLLLLVFLVKEKEEKASDRFNINSQLEHLQAKYVGTGHADLTRFEWAVNIQRDSYASYVGHYPMLAYFAIAENESIGRERYNFMQKMLLPCGLPPEREDD</sequence>
<name>A0AAF0UCD2_SOLVR</name>
<dbReference type="InterPro" id="IPR000719">
    <property type="entry name" value="Prot_kinase_dom"/>
</dbReference>
<dbReference type="InterPro" id="IPR052751">
    <property type="entry name" value="Plant_MAPKKK"/>
</dbReference>
<dbReference type="EMBL" id="CP133619">
    <property type="protein sequence ID" value="WMV42974.1"/>
    <property type="molecule type" value="Genomic_DNA"/>
</dbReference>
<dbReference type="GO" id="GO:0004672">
    <property type="term" value="F:protein kinase activity"/>
    <property type="evidence" value="ECO:0007669"/>
    <property type="project" value="InterPro"/>
</dbReference>
<dbReference type="GO" id="GO:0007165">
    <property type="term" value="P:signal transduction"/>
    <property type="evidence" value="ECO:0007669"/>
    <property type="project" value="TreeGrafter"/>
</dbReference>
<dbReference type="PANTHER" id="PTHR48011:SF27">
    <property type="entry name" value="PROTEIN KINASE DOMAIN-CONTAINING PROTEIN"/>
    <property type="match status" value="1"/>
</dbReference>
<dbReference type="PANTHER" id="PTHR48011">
    <property type="entry name" value="CCR4-NOT TRANSCRIPTIONAL COMPLEX SUBUNIT CAF120-RELATED"/>
    <property type="match status" value="1"/>
</dbReference>
<dbReference type="InterPro" id="IPR009846">
    <property type="entry name" value="SF3b5/RDS3-10"/>
</dbReference>
<gene>
    <name evidence="2" type="ORF">MTR67_036359</name>
</gene>
<reference evidence="2" key="1">
    <citation type="submission" date="2023-08" db="EMBL/GenBank/DDBJ databases">
        <title>A de novo genome assembly of Solanum verrucosum Schlechtendal, a Mexican diploid species geographically isolated from the other diploid A-genome species in potato relatives.</title>
        <authorList>
            <person name="Hosaka K."/>
        </authorList>
    </citation>
    <scope>NUCLEOTIDE SEQUENCE</scope>
    <source>
        <tissue evidence="2">Young leaves</tissue>
    </source>
</reference>
<organism evidence="2 3">
    <name type="scientific">Solanum verrucosum</name>
    <dbReference type="NCBI Taxonomy" id="315347"/>
    <lineage>
        <taxon>Eukaryota</taxon>
        <taxon>Viridiplantae</taxon>
        <taxon>Streptophyta</taxon>
        <taxon>Embryophyta</taxon>
        <taxon>Tracheophyta</taxon>
        <taxon>Spermatophyta</taxon>
        <taxon>Magnoliopsida</taxon>
        <taxon>eudicotyledons</taxon>
        <taxon>Gunneridae</taxon>
        <taxon>Pentapetalae</taxon>
        <taxon>asterids</taxon>
        <taxon>lamiids</taxon>
        <taxon>Solanales</taxon>
        <taxon>Solanaceae</taxon>
        <taxon>Solanoideae</taxon>
        <taxon>Solaneae</taxon>
        <taxon>Solanum</taxon>
    </lineage>
</organism>
<feature type="domain" description="Protein kinase" evidence="1">
    <location>
        <begin position="3"/>
        <end position="276"/>
    </location>
</feature>